<dbReference type="Gene3D" id="1.20.1070.10">
    <property type="entry name" value="Rhodopsin 7-helix transmembrane proteins"/>
    <property type="match status" value="1"/>
</dbReference>
<dbReference type="InterPro" id="IPR053219">
    <property type="entry name" value="GPCR_Dmsr-1"/>
</dbReference>
<dbReference type="PROSITE" id="PS50262">
    <property type="entry name" value="G_PROTEIN_RECEP_F1_2"/>
    <property type="match status" value="1"/>
</dbReference>
<reference evidence="7 8" key="1">
    <citation type="submission" date="2020-06" db="EMBL/GenBank/DDBJ databases">
        <authorList>
            <person name="Li R."/>
            <person name="Bekaert M."/>
        </authorList>
    </citation>
    <scope>NUCLEOTIDE SEQUENCE [LARGE SCALE GENOMIC DNA]</scope>
    <source>
        <strain evidence="8">wild</strain>
    </source>
</reference>
<evidence type="ECO:0000256" key="3">
    <source>
        <dbReference type="ARBA" id="ARBA00022989"/>
    </source>
</evidence>
<dbReference type="CDD" id="cd14978">
    <property type="entry name" value="7tmA_FMRFamide_R-like"/>
    <property type="match status" value="1"/>
</dbReference>
<evidence type="ECO:0000256" key="1">
    <source>
        <dbReference type="ARBA" id="ARBA00004370"/>
    </source>
</evidence>
<evidence type="ECO:0000259" key="6">
    <source>
        <dbReference type="PROSITE" id="PS50262"/>
    </source>
</evidence>
<comment type="subcellular location">
    <subcellularLocation>
        <location evidence="1">Membrane</location>
    </subcellularLocation>
</comment>
<keyword evidence="2 5" id="KW-0812">Transmembrane</keyword>
<evidence type="ECO:0000256" key="2">
    <source>
        <dbReference type="ARBA" id="ARBA00022692"/>
    </source>
</evidence>
<feature type="transmembrane region" description="Helical" evidence="5">
    <location>
        <begin position="304"/>
        <end position="324"/>
    </location>
</feature>
<feature type="transmembrane region" description="Helical" evidence="5">
    <location>
        <begin position="206"/>
        <end position="233"/>
    </location>
</feature>
<dbReference type="PANTHER" id="PTHR46273:SF4">
    <property type="entry name" value="AT19640P"/>
    <property type="match status" value="1"/>
</dbReference>
<keyword evidence="8" id="KW-1185">Reference proteome</keyword>
<feature type="transmembrane region" description="Helical" evidence="5">
    <location>
        <begin position="262"/>
        <end position="284"/>
    </location>
</feature>
<name>A0A6J8AM62_MYTCO</name>
<evidence type="ECO:0000256" key="5">
    <source>
        <dbReference type="SAM" id="Phobius"/>
    </source>
</evidence>
<accession>A0A6J8AM62</accession>
<dbReference type="InterPro" id="IPR000276">
    <property type="entry name" value="GPCR_Rhodpsn"/>
</dbReference>
<evidence type="ECO:0000313" key="8">
    <source>
        <dbReference type="Proteomes" id="UP000507470"/>
    </source>
</evidence>
<feature type="transmembrane region" description="Helical" evidence="5">
    <location>
        <begin position="104"/>
        <end position="132"/>
    </location>
</feature>
<feature type="transmembrane region" description="Helical" evidence="5">
    <location>
        <begin position="61"/>
        <end position="84"/>
    </location>
</feature>
<dbReference type="OrthoDB" id="5864054at2759"/>
<feature type="transmembrane region" description="Helical" evidence="5">
    <location>
        <begin position="26"/>
        <end position="49"/>
    </location>
</feature>
<dbReference type="PRINTS" id="PR00237">
    <property type="entry name" value="GPCRRHODOPSN"/>
</dbReference>
<organism evidence="7 8">
    <name type="scientific">Mytilus coruscus</name>
    <name type="common">Sea mussel</name>
    <dbReference type="NCBI Taxonomy" id="42192"/>
    <lineage>
        <taxon>Eukaryota</taxon>
        <taxon>Metazoa</taxon>
        <taxon>Spiralia</taxon>
        <taxon>Lophotrochozoa</taxon>
        <taxon>Mollusca</taxon>
        <taxon>Bivalvia</taxon>
        <taxon>Autobranchia</taxon>
        <taxon>Pteriomorphia</taxon>
        <taxon>Mytilida</taxon>
        <taxon>Mytiloidea</taxon>
        <taxon>Mytilidae</taxon>
        <taxon>Mytilinae</taxon>
        <taxon>Mytilus</taxon>
    </lineage>
</organism>
<dbReference type="SUPFAM" id="SSF81321">
    <property type="entry name" value="Family A G protein-coupled receptor-like"/>
    <property type="match status" value="1"/>
</dbReference>
<keyword evidence="4 5" id="KW-0472">Membrane</keyword>
<feature type="domain" description="G-protein coupled receptors family 1 profile" evidence="6">
    <location>
        <begin position="41"/>
        <end position="317"/>
    </location>
</feature>
<gene>
    <name evidence="7" type="ORF">MCOR_9312</name>
</gene>
<dbReference type="GO" id="GO:0005886">
    <property type="term" value="C:plasma membrane"/>
    <property type="evidence" value="ECO:0007669"/>
    <property type="project" value="TreeGrafter"/>
</dbReference>
<sequence>MNSSEDIPSSYPDNALFQFASWFTGVHGYVSLIICTFGVCTNIFNITILSRSDMRSPTNVMLTWLAVSDILTMIPYIPFAIHFYCVFDPMDISPEKFTKAWTTYMQILVNLAATTHTISIWLGVALAVFRFVQMRTTATGPIARKRSMKQAKTVIIVVYIVSTLILTPNYVTNEIEEVTMNNKTMYVLKDLKLASNQTDTIVLVNVLVYSIVAKLIPCALMVVFGGSLLYSLAIKGKSRRRRLSTNGLGQKRETRQTKTTRMLLVVMILFLITEFPQGVLIFMSAVMKDFYHNVYVPLGDLMDFIALVNNAINFVLYCSMSQQFRSKFLEMYLRRTSKFKKIEKLSFTHSFTKTLFTDVHS</sequence>
<dbReference type="InterPro" id="IPR019427">
    <property type="entry name" value="7TM_GPCR_serpentine_rcpt_Srw"/>
</dbReference>
<dbReference type="GO" id="GO:0008528">
    <property type="term" value="F:G protein-coupled peptide receptor activity"/>
    <property type="evidence" value="ECO:0007669"/>
    <property type="project" value="InterPro"/>
</dbReference>
<dbReference type="EMBL" id="CACVKT020001706">
    <property type="protein sequence ID" value="CAC5370496.1"/>
    <property type="molecule type" value="Genomic_DNA"/>
</dbReference>
<dbReference type="InterPro" id="IPR017452">
    <property type="entry name" value="GPCR_Rhodpsn_7TM"/>
</dbReference>
<keyword evidence="3 5" id="KW-1133">Transmembrane helix</keyword>
<feature type="transmembrane region" description="Helical" evidence="5">
    <location>
        <begin position="153"/>
        <end position="171"/>
    </location>
</feature>
<dbReference type="Proteomes" id="UP000507470">
    <property type="component" value="Unassembled WGS sequence"/>
</dbReference>
<dbReference type="Pfam" id="PF10324">
    <property type="entry name" value="7TM_GPCR_Srw"/>
    <property type="match status" value="1"/>
</dbReference>
<proteinExistence type="predicted"/>
<evidence type="ECO:0000256" key="4">
    <source>
        <dbReference type="ARBA" id="ARBA00023136"/>
    </source>
</evidence>
<protein>
    <recommendedName>
        <fullName evidence="6">G-protein coupled receptors family 1 profile domain-containing protein</fullName>
    </recommendedName>
</protein>
<dbReference type="AlphaFoldDB" id="A0A6J8AM62"/>
<evidence type="ECO:0000313" key="7">
    <source>
        <dbReference type="EMBL" id="CAC5370496.1"/>
    </source>
</evidence>
<dbReference type="PANTHER" id="PTHR46273">
    <property type="entry name" value="MYOSUPPRESSIN RECEPTOR 1, ISOFORM B-RELATED"/>
    <property type="match status" value="1"/>
</dbReference>